<name>A0AAV4DLF2_9GAST</name>
<gene>
    <name evidence="2" type="ORF">PoB_007120600</name>
</gene>
<comment type="caution">
    <text evidence="2">The sequence shown here is derived from an EMBL/GenBank/DDBJ whole genome shotgun (WGS) entry which is preliminary data.</text>
</comment>
<reference evidence="2 3" key="1">
    <citation type="journal article" date="2021" name="Elife">
        <title>Chloroplast acquisition without the gene transfer in kleptoplastic sea slugs, Plakobranchus ocellatus.</title>
        <authorList>
            <person name="Maeda T."/>
            <person name="Takahashi S."/>
            <person name="Yoshida T."/>
            <person name="Shimamura S."/>
            <person name="Takaki Y."/>
            <person name="Nagai Y."/>
            <person name="Toyoda A."/>
            <person name="Suzuki Y."/>
            <person name="Arimoto A."/>
            <person name="Ishii H."/>
            <person name="Satoh N."/>
            <person name="Nishiyama T."/>
            <person name="Hasebe M."/>
            <person name="Maruyama T."/>
            <person name="Minagawa J."/>
            <person name="Obokata J."/>
            <person name="Shigenobu S."/>
        </authorList>
    </citation>
    <scope>NUCLEOTIDE SEQUENCE [LARGE SCALE GENOMIC DNA]</scope>
</reference>
<evidence type="ECO:0000313" key="3">
    <source>
        <dbReference type="Proteomes" id="UP000735302"/>
    </source>
</evidence>
<dbReference type="Proteomes" id="UP000735302">
    <property type="component" value="Unassembled WGS sequence"/>
</dbReference>
<feature type="region of interest" description="Disordered" evidence="1">
    <location>
        <begin position="64"/>
        <end position="99"/>
    </location>
</feature>
<evidence type="ECO:0000256" key="1">
    <source>
        <dbReference type="SAM" id="MobiDB-lite"/>
    </source>
</evidence>
<dbReference type="AlphaFoldDB" id="A0AAV4DLF2"/>
<feature type="non-terminal residue" evidence="2">
    <location>
        <position position="1"/>
    </location>
</feature>
<sequence length="99" mass="10986">FDDTVSRKHALQNLLSTSSKLLSALYTMSVEKPEISCLARCALLYVASNFLKFKQKSNFQIPERKTSGRAITSRGFPPKSDDEAREQKYGSAGVPCLLV</sequence>
<feature type="compositionally biased region" description="Basic and acidic residues" evidence="1">
    <location>
        <begin position="79"/>
        <end position="88"/>
    </location>
</feature>
<proteinExistence type="predicted"/>
<dbReference type="EMBL" id="BLXT01007982">
    <property type="protein sequence ID" value="GFO44701.1"/>
    <property type="molecule type" value="Genomic_DNA"/>
</dbReference>
<organism evidence="2 3">
    <name type="scientific">Plakobranchus ocellatus</name>
    <dbReference type="NCBI Taxonomy" id="259542"/>
    <lineage>
        <taxon>Eukaryota</taxon>
        <taxon>Metazoa</taxon>
        <taxon>Spiralia</taxon>
        <taxon>Lophotrochozoa</taxon>
        <taxon>Mollusca</taxon>
        <taxon>Gastropoda</taxon>
        <taxon>Heterobranchia</taxon>
        <taxon>Euthyneura</taxon>
        <taxon>Panpulmonata</taxon>
        <taxon>Sacoglossa</taxon>
        <taxon>Placobranchoidea</taxon>
        <taxon>Plakobranchidae</taxon>
        <taxon>Plakobranchus</taxon>
    </lineage>
</organism>
<accession>A0AAV4DLF2</accession>
<protein>
    <submittedName>
        <fullName evidence="2">Uncharacterized protein</fullName>
    </submittedName>
</protein>
<evidence type="ECO:0000313" key="2">
    <source>
        <dbReference type="EMBL" id="GFO44701.1"/>
    </source>
</evidence>
<keyword evidence="3" id="KW-1185">Reference proteome</keyword>